<feature type="repeat" description="PPR" evidence="2">
    <location>
        <begin position="124"/>
        <end position="154"/>
    </location>
</feature>
<sequence length="154" mass="17257">MAPPRGGPHRGGATPWRNTALRLARLPGWGRPLDHAVRAELSRAFKTQMPHPFPEAVTNVLAELSRERRPDISLIAIDWLRQQTKCKVNTYHFNAVISAHARVTEWTQALALMDAMAEEDAECDSTTFNTAMAACDRGGKWELALRLLRRMAEA</sequence>
<dbReference type="InterPro" id="IPR002885">
    <property type="entry name" value="PPR_rpt"/>
</dbReference>
<reference evidence="4" key="1">
    <citation type="submission" date="2023-10" db="EMBL/GenBank/DDBJ databases">
        <authorList>
            <person name="Chen Y."/>
            <person name="Shah S."/>
            <person name="Dougan E. K."/>
            <person name="Thang M."/>
            <person name="Chan C."/>
        </authorList>
    </citation>
    <scope>NUCLEOTIDE SEQUENCE [LARGE SCALE GENOMIC DNA]</scope>
</reference>
<evidence type="ECO:0000313" key="4">
    <source>
        <dbReference type="EMBL" id="CAK0799375.1"/>
    </source>
</evidence>
<evidence type="ECO:0000256" key="2">
    <source>
        <dbReference type="PROSITE-ProRule" id="PRU00708"/>
    </source>
</evidence>
<keyword evidence="5" id="KW-1185">Reference proteome</keyword>
<dbReference type="InterPro" id="IPR057027">
    <property type="entry name" value="TPR_mt"/>
</dbReference>
<dbReference type="PANTHER" id="PTHR47447:SF17">
    <property type="entry name" value="OS12G0638900 PROTEIN"/>
    <property type="match status" value="1"/>
</dbReference>
<dbReference type="InterPro" id="IPR011990">
    <property type="entry name" value="TPR-like_helical_dom_sf"/>
</dbReference>
<dbReference type="Gene3D" id="1.25.40.10">
    <property type="entry name" value="Tetratricopeptide repeat domain"/>
    <property type="match status" value="1"/>
</dbReference>
<dbReference type="Pfam" id="PF23276">
    <property type="entry name" value="TPR_24"/>
    <property type="match status" value="1"/>
</dbReference>
<proteinExistence type="predicted"/>
<accession>A0ABN9Q181</accession>
<evidence type="ECO:0000259" key="3">
    <source>
        <dbReference type="Pfam" id="PF23276"/>
    </source>
</evidence>
<dbReference type="PROSITE" id="PS51375">
    <property type="entry name" value="PPR"/>
    <property type="match status" value="1"/>
</dbReference>
<evidence type="ECO:0000256" key="1">
    <source>
        <dbReference type="ARBA" id="ARBA00022737"/>
    </source>
</evidence>
<protein>
    <recommendedName>
        <fullName evidence="3">Pentatricopeptide repeat-containing protein-mitochondrial domain-containing protein</fullName>
    </recommendedName>
</protein>
<dbReference type="EMBL" id="CAUYUJ010002134">
    <property type="protein sequence ID" value="CAK0799375.1"/>
    <property type="molecule type" value="Genomic_DNA"/>
</dbReference>
<feature type="domain" description="Pentatricopeptide repeat-containing protein-mitochondrial" evidence="3">
    <location>
        <begin position="57"/>
        <end position="133"/>
    </location>
</feature>
<organism evidence="4 5">
    <name type="scientific">Prorocentrum cordatum</name>
    <dbReference type="NCBI Taxonomy" id="2364126"/>
    <lineage>
        <taxon>Eukaryota</taxon>
        <taxon>Sar</taxon>
        <taxon>Alveolata</taxon>
        <taxon>Dinophyceae</taxon>
        <taxon>Prorocentrales</taxon>
        <taxon>Prorocentraceae</taxon>
        <taxon>Prorocentrum</taxon>
    </lineage>
</organism>
<feature type="non-terminal residue" evidence="4">
    <location>
        <position position="154"/>
    </location>
</feature>
<keyword evidence="1" id="KW-0677">Repeat</keyword>
<evidence type="ECO:0000313" key="5">
    <source>
        <dbReference type="Proteomes" id="UP001189429"/>
    </source>
</evidence>
<dbReference type="PANTHER" id="PTHR47447">
    <property type="entry name" value="OS03G0856100 PROTEIN"/>
    <property type="match status" value="1"/>
</dbReference>
<gene>
    <name evidence="4" type="ORF">PCOR1329_LOCUS7846</name>
</gene>
<comment type="caution">
    <text evidence="4">The sequence shown here is derived from an EMBL/GenBank/DDBJ whole genome shotgun (WGS) entry which is preliminary data.</text>
</comment>
<name>A0ABN9Q181_9DINO</name>
<dbReference type="Proteomes" id="UP001189429">
    <property type="component" value="Unassembled WGS sequence"/>
</dbReference>